<evidence type="ECO:0000256" key="2">
    <source>
        <dbReference type="RuleBase" id="RU000411"/>
    </source>
</evidence>
<dbReference type="InterPro" id="IPR000215">
    <property type="entry name" value="Serpin_fam"/>
</dbReference>
<dbReference type="InterPro" id="IPR023796">
    <property type="entry name" value="Serpin_dom"/>
</dbReference>
<dbReference type="OMA" id="CQVPTMY"/>
<reference evidence="6" key="3">
    <citation type="submission" date="2020-12" db="UniProtKB">
        <authorList>
            <consortium name="EnsemblPlants"/>
        </authorList>
    </citation>
    <scope>IDENTIFICATION</scope>
</reference>
<dbReference type="Gene3D" id="2.30.39.10">
    <property type="entry name" value="Alpha-1-antitrypsin, domain 1"/>
    <property type="match status" value="1"/>
</dbReference>
<evidence type="ECO:0000313" key="5">
    <source>
        <dbReference type="EMBL" id="PNR45114.1"/>
    </source>
</evidence>
<comment type="similarity">
    <text evidence="1 2">Belongs to the serpin family.</text>
</comment>
<dbReference type="SUPFAM" id="SSF56574">
    <property type="entry name" value="Serpins"/>
    <property type="match status" value="1"/>
</dbReference>
<accession>A0A2K1JUA8</accession>
<dbReference type="CDD" id="cd02043">
    <property type="entry name" value="serpinP_plants"/>
    <property type="match status" value="1"/>
</dbReference>
<dbReference type="PROSITE" id="PS00284">
    <property type="entry name" value="SERPIN"/>
    <property type="match status" value="1"/>
</dbReference>
<reference evidence="5 7" key="2">
    <citation type="journal article" date="2018" name="Plant J.">
        <title>The Physcomitrella patens chromosome-scale assembly reveals moss genome structure and evolution.</title>
        <authorList>
            <person name="Lang D."/>
            <person name="Ullrich K.K."/>
            <person name="Murat F."/>
            <person name="Fuchs J."/>
            <person name="Jenkins J."/>
            <person name="Haas F.B."/>
            <person name="Piednoel M."/>
            <person name="Gundlach H."/>
            <person name="Van Bel M."/>
            <person name="Meyberg R."/>
            <person name="Vives C."/>
            <person name="Morata J."/>
            <person name="Symeonidi A."/>
            <person name="Hiss M."/>
            <person name="Muchero W."/>
            <person name="Kamisugi Y."/>
            <person name="Saleh O."/>
            <person name="Blanc G."/>
            <person name="Decker E.L."/>
            <person name="van Gessel N."/>
            <person name="Grimwood J."/>
            <person name="Hayes R.D."/>
            <person name="Graham S.W."/>
            <person name="Gunter L.E."/>
            <person name="McDaniel S.F."/>
            <person name="Hoernstein S.N.W."/>
            <person name="Larsson A."/>
            <person name="Li F.W."/>
            <person name="Perroud P.F."/>
            <person name="Phillips J."/>
            <person name="Ranjan P."/>
            <person name="Rokshar D.S."/>
            <person name="Rothfels C.J."/>
            <person name="Schneider L."/>
            <person name="Shu S."/>
            <person name="Stevenson D.W."/>
            <person name="Thummler F."/>
            <person name="Tillich M."/>
            <person name="Villarreal Aguilar J.C."/>
            <person name="Widiez T."/>
            <person name="Wong G.K."/>
            <person name="Wymore A."/>
            <person name="Zhang Y."/>
            <person name="Zimmer A.D."/>
            <person name="Quatrano R.S."/>
            <person name="Mayer K.F.X."/>
            <person name="Goodstein D."/>
            <person name="Casacuberta J.M."/>
            <person name="Vandepoele K."/>
            <person name="Reski R."/>
            <person name="Cuming A.C."/>
            <person name="Tuskan G.A."/>
            <person name="Maumus F."/>
            <person name="Salse J."/>
            <person name="Schmutz J."/>
            <person name="Rensing S.A."/>
        </authorList>
    </citation>
    <scope>NUCLEOTIDE SEQUENCE [LARGE SCALE GENOMIC DNA]</scope>
    <source>
        <strain evidence="6 7">cv. Gransden 2004</strain>
    </source>
</reference>
<gene>
    <name evidence="5" type="ORF">PHYPA_014885</name>
</gene>
<evidence type="ECO:0000313" key="7">
    <source>
        <dbReference type="Proteomes" id="UP000006727"/>
    </source>
</evidence>
<feature type="chain" id="PRO_5033311564" description="Serpin domain-containing protein" evidence="3">
    <location>
        <begin position="19"/>
        <end position="445"/>
    </location>
</feature>
<dbReference type="PaxDb" id="3218-PP1S61_265V6.4"/>
<organism evidence="5">
    <name type="scientific">Physcomitrium patens</name>
    <name type="common">Spreading-leaved earth moss</name>
    <name type="synonym">Physcomitrella patens</name>
    <dbReference type="NCBI Taxonomy" id="3218"/>
    <lineage>
        <taxon>Eukaryota</taxon>
        <taxon>Viridiplantae</taxon>
        <taxon>Streptophyta</taxon>
        <taxon>Embryophyta</taxon>
        <taxon>Bryophyta</taxon>
        <taxon>Bryophytina</taxon>
        <taxon>Bryopsida</taxon>
        <taxon>Funariidae</taxon>
        <taxon>Funariales</taxon>
        <taxon>Funariaceae</taxon>
        <taxon>Physcomitrium</taxon>
    </lineage>
</organism>
<name>A0A2K1JUA8_PHYPA</name>
<dbReference type="EMBL" id="ABEU02000011">
    <property type="protein sequence ID" value="PNR45114.1"/>
    <property type="molecule type" value="Genomic_DNA"/>
</dbReference>
<dbReference type="EnsemblPlants" id="Pp3c11_11040V3.1">
    <property type="protein sequence ID" value="Pp3c11_11040V3.1"/>
    <property type="gene ID" value="Pp3c11_11040"/>
</dbReference>
<dbReference type="AlphaFoldDB" id="A0A2K1JUA8"/>
<evidence type="ECO:0000256" key="1">
    <source>
        <dbReference type="ARBA" id="ARBA00009500"/>
    </source>
</evidence>
<evidence type="ECO:0000256" key="3">
    <source>
        <dbReference type="SAM" id="SignalP"/>
    </source>
</evidence>
<dbReference type="FunCoup" id="A0A2K1JUA8">
    <property type="interactions" value="779"/>
</dbReference>
<dbReference type="SMART" id="SM00093">
    <property type="entry name" value="SERPIN"/>
    <property type="match status" value="1"/>
</dbReference>
<protein>
    <recommendedName>
        <fullName evidence="4">Serpin domain-containing protein</fullName>
    </recommendedName>
</protein>
<evidence type="ECO:0000259" key="4">
    <source>
        <dbReference type="SMART" id="SM00093"/>
    </source>
</evidence>
<keyword evidence="3" id="KW-0732">Signal</keyword>
<feature type="domain" description="Serpin" evidence="4">
    <location>
        <begin position="68"/>
        <end position="441"/>
    </location>
</feature>
<dbReference type="InterPro" id="IPR042185">
    <property type="entry name" value="Serpin_sf_2"/>
</dbReference>
<dbReference type="Gene3D" id="3.30.497.10">
    <property type="entry name" value="Antithrombin, subunit I, domain 2"/>
    <property type="match status" value="1"/>
</dbReference>
<evidence type="ECO:0000313" key="6">
    <source>
        <dbReference type="EnsemblPlants" id="Pp3c11_11040V3.1"/>
    </source>
</evidence>
<dbReference type="PANTHER" id="PTHR11461:SF211">
    <property type="entry name" value="GH10112P-RELATED"/>
    <property type="match status" value="1"/>
</dbReference>
<dbReference type="Gramene" id="Pp3c11_11040V3.5">
    <property type="protein sequence ID" value="Pp3c11_11040V3.5"/>
    <property type="gene ID" value="Pp3c11_11040"/>
</dbReference>
<dbReference type="Proteomes" id="UP000006727">
    <property type="component" value="Chromosome 11"/>
</dbReference>
<dbReference type="Gramene" id="Pp3c11_11040V3.1">
    <property type="protein sequence ID" value="Pp3c11_11040V3.1"/>
    <property type="gene ID" value="Pp3c11_11040"/>
</dbReference>
<reference evidence="5 7" key="1">
    <citation type="journal article" date="2008" name="Science">
        <title>The Physcomitrella genome reveals evolutionary insights into the conquest of land by plants.</title>
        <authorList>
            <person name="Rensing S."/>
            <person name="Lang D."/>
            <person name="Zimmer A."/>
            <person name="Terry A."/>
            <person name="Salamov A."/>
            <person name="Shapiro H."/>
            <person name="Nishiyama T."/>
            <person name="Perroud P.-F."/>
            <person name="Lindquist E."/>
            <person name="Kamisugi Y."/>
            <person name="Tanahashi T."/>
            <person name="Sakakibara K."/>
            <person name="Fujita T."/>
            <person name="Oishi K."/>
            <person name="Shin-I T."/>
            <person name="Kuroki Y."/>
            <person name="Toyoda A."/>
            <person name="Suzuki Y."/>
            <person name="Hashimoto A."/>
            <person name="Yamaguchi K."/>
            <person name="Sugano A."/>
            <person name="Kohara Y."/>
            <person name="Fujiyama A."/>
            <person name="Anterola A."/>
            <person name="Aoki S."/>
            <person name="Ashton N."/>
            <person name="Barbazuk W.B."/>
            <person name="Barker E."/>
            <person name="Bennetzen J."/>
            <person name="Bezanilla M."/>
            <person name="Blankenship R."/>
            <person name="Cho S.H."/>
            <person name="Dutcher S."/>
            <person name="Estelle M."/>
            <person name="Fawcett J.A."/>
            <person name="Gundlach H."/>
            <person name="Hanada K."/>
            <person name="Heyl A."/>
            <person name="Hicks K.A."/>
            <person name="Hugh J."/>
            <person name="Lohr M."/>
            <person name="Mayer K."/>
            <person name="Melkozernov A."/>
            <person name="Murata T."/>
            <person name="Nelson D."/>
            <person name="Pils B."/>
            <person name="Prigge M."/>
            <person name="Reiss B."/>
            <person name="Renner T."/>
            <person name="Rombauts S."/>
            <person name="Rushton P."/>
            <person name="Sanderfoot A."/>
            <person name="Schween G."/>
            <person name="Shiu S.-H."/>
            <person name="Stueber K."/>
            <person name="Theodoulou F.L."/>
            <person name="Tu H."/>
            <person name="Van de Peer Y."/>
            <person name="Verrier P.J."/>
            <person name="Waters E."/>
            <person name="Wood A."/>
            <person name="Yang L."/>
            <person name="Cove D."/>
            <person name="Cuming A."/>
            <person name="Hasebe M."/>
            <person name="Lucas S."/>
            <person name="Mishler D.B."/>
            <person name="Reski R."/>
            <person name="Grigoriev I."/>
            <person name="Quatrano R.S."/>
            <person name="Boore J.L."/>
        </authorList>
    </citation>
    <scope>NUCLEOTIDE SEQUENCE [LARGE SCALE GENOMIC DNA]</scope>
    <source>
        <strain evidence="6 7">cv. Gransden 2004</strain>
    </source>
</reference>
<dbReference type="InterPro" id="IPR036186">
    <property type="entry name" value="Serpin_sf"/>
</dbReference>
<proteinExistence type="inferred from homology"/>
<keyword evidence="7" id="KW-1185">Reference proteome</keyword>
<dbReference type="GO" id="GO:0005615">
    <property type="term" value="C:extracellular space"/>
    <property type="evidence" value="ECO:0000318"/>
    <property type="project" value="GO_Central"/>
</dbReference>
<sequence>MNNLSGLGVVALCGAVCAFVVTLQMGYPNEGFSVRKKILSWFRLGEKPSTLSKMDVAASVAGQTQFTVDLYKTLVKGKESENVVLSPLSVDLALAMLTAGAKGPTREQISKCIKLPQGKPLHDFSSHLRKTVLSNQQGDGGPELALANRLWVEQSVKLKPAFQKILQESYGSEAASVDFISKAAEALAKVNKWAKDETHGKIENLLPAGSVDHDTRVVLANALYFKGAWKKQFDDYHTREEDFYLLDGKTIKVSMMHTSQRQYVKSFPTFKALRLPYSAGHDERLFSMFILLPSEKYGLVELEKALDAKTLAEDLQHVKQLLPVSKFELPKFKISSGFEVPKALESMGLTLPFGREADLTEMLDSPVSDKLYVSNIYHKTFVEVNEKGTEAAAATALTVTAKSLQMYTDDPVEFVCDHPFMFVIKEEHSNVVIFTGRVTDPSLAQ</sequence>
<feature type="signal peptide" evidence="3">
    <location>
        <begin position="1"/>
        <end position="18"/>
    </location>
</feature>
<dbReference type="Pfam" id="PF00079">
    <property type="entry name" value="Serpin"/>
    <property type="match status" value="1"/>
</dbReference>
<dbReference type="PANTHER" id="PTHR11461">
    <property type="entry name" value="SERINE PROTEASE INHIBITOR, SERPIN"/>
    <property type="match status" value="1"/>
</dbReference>
<dbReference type="GO" id="GO:0004867">
    <property type="term" value="F:serine-type endopeptidase inhibitor activity"/>
    <property type="evidence" value="ECO:0007669"/>
    <property type="project" value="InterPro"/>
</dbReference>
<dbReference type="InParanoid" id="A0A2K1JUA8"/>
<dbReference type="InterPro" id="IPR023795">
    <property type="entry name" value="Serpin_CS"/>
</dbReference>
<dbReference type="STRING" id="3218.A0A2K1JUA8"/>
<dbReference type="EnsemblPlants" id="Pp3c11_11040V3.5">
    <property type="protein sequence ID" value="Pp3c11_11040V3.5"/>
    <property type="gene ID" value="Pp3c11_11040"/>
</dbReference>
<dbReference type="InterPro" id="IPR042178">
    <property type="entry name" value="Serpin_sf_1"/>
</dbReference>